<sequence>MFPSKEKYQVILLYIDLMVEIMPSGTNDGSYPSAAASRGLVNNNFEVPVKNPTMNMMVAQEAPLRQPTPQMERPYTKFWTRAEHRLLIC</sequence>
<dbReference type="Pfam" id="PF23671">
    <property type="entry name" value="HTH_70"/>
    <property type="match status" value="1"/>
</dbReference>
<name>A0A1E5WB07_9POAL</name>
<comment type="caution">
    <text evidence="2">The sequence shown here is derived from an EMBL/GenBank/DDBJ whole genome shotgun (WGS) entry which is preliminary data.</text>
</comment>
<evidence type="ECO:0000259" key="1">
    <source>
        <dbReference type="Pfam" id="PF23671"/>
    </source>
</evidence>
<organism evidence="2 3">
    <name type="scientific">Dichanthelium oligosanthes</name>
    <dbReference type="NCBI Taxonomy" id="888268"/>
    <lineage>
        <taxon>Eukaryota</taxon>
        <taxon>Viridiplantae</taxon>
        <taxon>Streptophyta</taxon>
        <taxon>Embryophyta</taxon>
        <taxon>Tracheophyta</taxon>
        <taxon>Spermatophyta</taxon>
        <taxon>Magnoliopsida</taxon>
        <taxon>Liliopsida</taxon>
        <taxon>Poales</taxon>
        <taxon>Poaceae</taxon>
        <taxon>PACMAD clade</taxon>
        <taxon>Panicoideae</taxon>
        <taxon>Panicodae</taxon>
        <taxon>Paniceae</taxon>
        <taxon>Dichantheliinae</taxon>
        <taxon>Dichanthelium</taxon>
    </lineage>
</organism>
<evidence type="ECO:0000313" key="3">
    <source>
        <dbReference type="Proteomes" id="UP000095767"/>
    </source>
</evidence>
<feature type="domain" description="HTH 3-helical bundle" evidence="1">
    <location>
        <begin position="1"/>
        <end position="27"/>
    </location>
</feature>
<gene>
    <name evidence="2" type="ORF">BAE44_0004389</name>
</gene>
<dbReference type="InterPro" id="IPR056195">
    <property type="entry name" value="HTH_70"/>
</dbReference>
<dbReference type="EMBL" id="LWDX02014840">
    <property type="protein sequence ID" value="OEL34593.1"/>
    <property type="molecule type" value="Genomic_DNA"/>
</dbReference>
<evidence type="ECO:0000313" key="2">
    <source>
        <dbReference type="EMBL" id="OEL34593.1"/>
    </source>
</evidence>
<accession>A0A1E5WB07</accession>
<protein>
    <recommendedName>
        <fullName evidence="1">HTH 3-helical bundle domain-containing protein</fullName>
    </recommendedName>
</protein>
<reference evidence="2 3" key="1">
    <citation type="submission" date="2016-09" db="EMBL/GenBank/DDBJ databases">
        <title>The draft genome of Dichanthelium oligosanthes: A C3 panicoid grass species.</title>
        <authorList>
            <person name="Studer A.J."/>
            <person name="Schnable J.C."/>
            <person name="Brutnell T.P."/>
        </authorList>
    </citation>
    <scope>NUCLEOTIDE SEQUENCE [LARGE SCALE GENOMIC DNA]</scope>
    <source>
        <strain evidence="3">cv. Kellogg 1175</strain>
        <tissue evidence="2">Leaf</tissue>
    </source>
</reference>
<dbReference type="AlphaFoldDB" id="A0A1E5WB07"/>
<keyword evidence="3" id="KW-1185">Reference proteome</keyword>
<dbReference type="Proteomes" id="UP000095767">
    <property type="component" value="Unassembled WGS sequence"/>
</dbReference>
<proteinExistence type="predicted"/>